<evidence type="ECO:0000256" key="1">
    <source>
        <dbReference type="SAM" id="MobiDB-lite"/>
    </source>
</evidence>
<dbReference type="RefSeq" id="XP_030996556.1">
    <property type="nucleotide sequence ID" value="XM_031139421.1"/>
</dbReference>
<comment type="caution">
    <text evidence="3">The sequence shown here is derived from an EMBL/GenBank/DDBJ whole genome shotgun (WGS) entry which is preliminary data.</text>
</comment>
<sequence length="153" mass="16759">MDAQYQFRASTRAYRKRLQEWGISKYQRKGATVSTVTSTPSSDRSDLVDGWHHFAGLRPTTQTTGNLPTYVVPSQETGAVEAPGSDSSLGQAGTLTTTESQEESWPSVVQAGNWRASFNYDTSSAGVPSPEYVLVPVEELTAQVEAQAWWRPS</sequence>
<name>A0A507AVL8_9PEZI</name>
<dbReference type="OrthoDB" id="194358at2759"/>
<accession>A0A507AVL8</accession>
<keyword evidence="4" id="KW-1185">Reference proteome</keyword>
<evidence type="ECO:0000313" key="4">
    <source>
        <dbReference type="Proteomes" id="UP000319257"/>
    </source>
</evidence>
<dbReference type="Proteomes" id="UP000319257">
    <property type="component" value="Unassembled WGS sequence"/>
</dbReference>
<dbReference type="InParanoid" id="A0A507AVL8"/>
<evidence type="ECO:0000259" key="2">
    <source>
        <dbReference type="Pfam" id="PF14420"/>
    </source>
</evidence>
<feature type="region of interest" description="Disordered" evidence="1">
    <location>
        <begin position="75"/>
        <end position="107"/>
    </location>
</feature>
<dbReference type="InterPro" id="IPR025676">
    <property type="entry name" value="Clr5_dom"/>
</dbReference>
<reference evidence="3 4" key="1">
    <citation type="submission" date="2019-06" db="EMBL/GenBank/DDBJ databases">
        <title>Draft genome sequence of the filamentous fungus Phialemoniopsis curvata isolated from diesel fuel.</title>
        <authorList>
            <person name="Varaljay V.A."/>
            <person name="Lyon W.J."/>
            <person name="Crouch A.L."/>
            <person name="Drake C.E."/>
            <person name="Hollomon J.M."/>
            <person name="Nadeau L.J."/>
            <person name="Nunn H.S."/>
            <person name="Stevenson B.S."/>
            <person name="Bojanowski C.L."/>
            <person name="Crookes-Goodson W.J."/>
        </authorList>
    </citation>
    <scope>NUCLEOTIDE SEQUENCE [LARGE SCALE GENOMIC DNA]</scope>
    <source>
        <strain evidence="3 4">D216</strain>
    </source>
</reference>
<organism evidence="3 4">
    <name type="scientific">Thyridium curvatum</name>
    <dbReference type="NCBI Taxonomy" id="1093900"/>
    <lineage>
        <taxon>Eukaryota</taxon>
        <taxon>Fungi</taxon>
        <taxon>Dikarya</taxon>
        <taxon>Ascomycota</taxon>
        <taxon>Pezizomycotina</taxon>
        <taxon>Sordariomycetes</taxon>
        <taxon>Sordariomycetidae</taxon>
        <taxon>Thyridiales</taxon>
        <taxon>Thyridiaceae</taxon>
        <taxon>Thyridium</taxon>
    </lineage>
</organism>
<proteinExistence type="predicted"/>
<dbReference type="GeneID" id="41972401"/>
<evidence type="ECO:0000313" key="3">
    <source>
        <dbReference type="EMBL" id="TPX14845.1"/>
    </source>
</evidence>
<dbReference type="Pfam" id="PF14420">
    <property type="entry name" value="Clr5"/>
    <property type="match status" value="1"/>
</dbReference>
<feature type="domain" description="Clr5" evidence="2">
    <location>
        <begin position="1"/>
        <end position="25"/>
    </location>
</feature>
<protein>
    <recommendedName>
        <fullName evidence="2">Clr5 domain-containing protein</fullName>
    </recommendedName>
</protein>
<dbReference type="AlphaFoldDB" id="A0A507AVL8"/>
<gene>
    <name evidence="3" type="ORF">E0L32_004954</name>
</gene>
<feature type="compositionally biased region" description="Polar residues" evidence="1">
    <location>
        <begin position="85"/>
        <end position="99"/>
    </location>
</feature>
<dbReference type="EMBL" id="SKBQ01000025">
    <property type="protein sequence ID" value="TPX14845.1"/>
    <property type="molecule type" value="Genomic_DNA"/>
</dbReference>